<evidence type="ECO:0000256" key="5">
    <source>
        <dbReference type="ARBA" id="ARBA00023136"/>
    </source>
</evidence>
<evidence type="ECO:0000259" key="7">
    <source>
        <dbReference type="Pfam" id="PF12832"/>
    </source>
</evidence>
<keyword evidence="4 6" id="KW-1133">Transmembrane helix</keyword>
<keyword evidence="3 6" id="KW-0812">Transmembrane</keyword>
<feature type="transmembrane region" description="Helical" evidence="6">
    <location>
        <begin position="436"/>
        <end position="457"/>
    </location>
</feature>
<feature type="transmembrane region" description="Helical" evidence="6">
    <location>
        <begin position="50"/>
        <end position="67"/>
    </location>
</feature>
<evidence type="ECO:0000256" key="6">
    <source>
        <dbReference type="SAM" id="Phobius"/>
    </source>
</evidence>
<dbReference type="AlphaFoldDB" id="A0AAD9KUP9"/>
<comment type="caution">
    <text evidence="8">The sequence shown here is derived from an EMBL/GenBank/DDBJ whole genome shotgun (WGS) entry which is preliminary data.</text>
</comment>
<feature type="transmembrane region" description="Helical" evidence="6">
    <location>
        <begin position="288"/>
        <end position="310"/>
    </location>
</feature>
<feature type="transmembrane region" description="Helical" evidence="6">
    <location>
        <begin position="469"/>
        <end position="487"/>
    </location>
</feature>
<dbReference type="Gene3D" id="1.20.1250.20">
    <property type="entry name" value="MFS general substrate transporter like domains"/>
    <property type="match status" value="2"/>
</dbReference>
<evidence type="ECO:0000256" key="2">
    <source>
        <dbReference type="ARBA" id="ARBA00005241"/>
    </source>
</evidence>
<gene>
    <name evidence="8" type="ORF">NP493_565g01002</name>
</gene>
<dbReference type="InterPro" id="IPR024989">
    <property type="entry name" value="MFS_assoc_dom"/>
</dbReference>
<name>A0AAD9KUP9_RIDPI</name>
<feature type="transmembrane region" description="Helical" evidence="6">
    <location>
        <begin position="406"/>
        <end position="430"/>
    </location>
</feature>
<accession>A0AAD9KUP9</accession>
<evidence type="ECO:0000256" key="1">
    <source>
        <dbReference type="ARBA" id="ARBA00004141"/>
    </source>
</evidence>
<dbReference type="EMBL" id="JAODUO010000565">
    <property type="protein sequence ID" value="KAK2178023.1"/>
    <property type="molecule type" value="Genomic_DNA"/>
</dbReference>
<organism evidence="8 9">
    <name type="scientific">Ridgeia piscesae</name>
    <name type="common">Tubeworm</name>
    <dbReference type="NCBI Taxonomy" id="27915"/>
    <lineage>
        <taxon>Eukaryota</taxon>
        <taxon>Metazoa</taxon>
        <taxon>Spiralia</taxon>
        <taxon>Lophotrochozoa</taxon>
        <taxon>Annelida</taxon>
        <taxon>Polychaeta</taxon>
        <taxon>Sedentaria</taxon>
        <taxon>Canalipalpata</taxon>
        <taxon>Sabellida</taxon>
        <taxon>Siboglinidae</taxon>
        <taxon>Ridgeia</taxon>
    </lineage>
</organism>
<dbReference type="Proteomes" id="UP001209878">
    <property type="component" value="Unassembled WGS sequence"/>
</dbReference>
<keyword evidence="9" id="KW-1185">Reference proteome</keyword>
<comment type="similarity">
    <text evidence="2">Belongs to the major facilitator superfamily. MFSD6 family.</text>
</comment>
<feature type="transmembrane region" description="Helical" evidence="6">
    <location>
        <begin position="21"/>
        <end position="38"/>
    </location>
</feature>
<dbReference type="SUPFAM" id="SSF103473">
    <property type="entry name" value="MFS general substrate transporter"/>
    <property type="match status" value="2"/>
</dbReference>
<protein>
    <recommendedName>
        <fullName evidence="7">Major facilitator superfamily associated domain-containing protein</fullName>
    </recommendedName>
</protein>
<dbReference type="GO" id="GO:0016020">
    <property type="term" value="C:membrane"/>
    <property type="evidence" value="ECO:0007669"/>
    <property type="project" value="UniProtKB-SubCell"/>
</dbReference>
<feature type="transmembrane region" description="Helical" evidence="6">
    <location>
        <begin position="358"/>
        <end position="381"/>
    </location>
</feature>
<reference evidence="8" key="1">
    <citation type="journal article" date="2023" name="Mol. Biol. Evol.">
        <title>Third-Generation Sequencing Reveals the Adaptive Role of the Epigenome in Three Deep-Sea Polychaetes.</title>
        <authorList>
            <person name="Perez M."/>
            <person name="Aroh O."/>
            <person name="Sun Y."/>
            <person name="Lan Y."/>
            <person name="Juniper S.K."/>
            <person name="Young C.R."/>
            <person name="Angers B."/>
            <person name="Qian P.Y."/>
        </authorList>
    </citation>
    <scope>NUCLEOTIDE SEQUENCE</scope>
    <source>
        <strain evidence="8">R07B-5</strain>
    </source>
</reference>
<feature type="transmembrane region" description="Helical" evidence="6">
    <location>
        <begin position="331"/>
        <end position="352"/>
    </location>
</feature>
<feature type="domain" description="Major facilitator superfamily associated" evidence="7">
    <location>
        <begin position="17"/>
        <end position="542"/>
    </location>
</feature>
<dbReference type="Pfam" id="PF12832">
    <property type="entry name" value="MFS_1_like"/>
    <property type="match status" value="1"/>
</dbReference>
<feature type="transmembrane region" description="Helical" evidence="6">
    <location>
        <begin position="79"/>
        <end position="98"/>
    </location>
</feature>
<keyword evidence="5 6" id="KW-0472">Membrane</keyword>
<evidence type="ECO:0000256" key="3">
    <source>
        <dbReference type="ARBA" id="ARBA00022692"/>
    </source>
</evidence>
<dbReference type="InterPro" id="IPR051717">
    <property type="entry name" value="MFS_MFSD6"/>
</dbReference>
<dbReference type="PANTHER" id="PTHR16172:SF41">
    <property type="entry name" value="MAJOR FACILITATOR SUPERFAMILY DOMAIN-CONTAINING PROTEIN 6-LIKE"/>
    <property type="match status" value="1"/>
</dbReference>
<evidence type="ECO:0000313" key="8">
    <source>
        <dbReference type="EMBL" id="KAK2178023.1"/>
    </source>
</evidence>
<dbReference type="PANTHER" id="PTHR16172">
    <property type="entry name" value="MAJOR FACILITATOR SUPERFAMILY DOMAIN-CONTAINING PROTEIN 6-LIKE"/>
    <property type="match status" value="1"/>
</dbReference>
<evidence type="ECO:0000313" key="9">
    <source>
        <dbReference type="Proteomes" id="UP001209878"/>
    </source>
</evidence>
<comment type="subcellular location">
    <subcellularLocation>
        <location evidence="1">Membrane</location>
        <topology evidence="1">Multi-pass membrane protein</topology>
    </subcellularLocation>
</comment>
<sequence>MKRFTEAAKINTRLLPVKSTYFFFLAGFGSLVPYIAIYMKKIGLSPSETALTFGVVSIVTAFSRTFVGGVADKLNAHKTVSVVMCLLSATFHGSMLLVPQRTPPEINHMTENVQLHCGTNGAHVVTCSGRPADKQHVEIAVNISGRTEGESYADDGAEYLPFNATDCRWTCNIRKHENTTRQTGQVCFAQSLHKKCITLHDATTLGFGVTKLQRKPVDACSATDSRNSNELSCHCYTMLSFVVSHDSFEQIVCQNQTALTCSTDCAVLFGGSVVRATSPERTGYHFGWIFWGIAIPFLLGQATIHPLFGLTDAMAYTVLADNLSRWGKQRLWGTVGFAVFGLTSGALMDAYGHGKNEYTIAFLLFAIFMVLASLSACQYNLRGLNLTRPSRVFHDVLGLARRPDAFVLFCVVLVFGMYQGLINTFLFWYLALLGDVPQVLFGLCLVHSCVPEAVMLFFSGAIIRRIGHVFSMSVVFVAFAIRMAGYSFLWNPWMVLCIEPLHAITFGLMYSAASTYASHITPPGTHGSVQSVIGSLFFSFGEYSDQLS</sequence>
<proteinExistence type="inferred from homology"/>
<evidence type="ECO:0000256" key="4">
    <source>
        <dbReference type="ARBA" id="ARBA00022989"/>
    </source>
</evidence>
<dbReference type="InterPro" id="IPR036259">
    <property type="entry name" value="MFS_trans_sf"/>
</dbReference>